<sequence length="379" mass="42270">MNKCFLKTKSLSLLSTLKHVCNVSLNHQCLLKNFYKSQSQGRMRQRKRKSSQMKSTLFTSSDSLPATGARPQGDKRVPGQGRKPKSPQESFWVKEVTEGKVYIWSLTSHSGALKVCGPVGQHPSWHNQASTNSCTFSSPNLNNYMPWRHRCFFINPDYLPINLTQRDNDTPGFFVVVFFCLFACLRQSLVLYPRVEYSGAISVHCSLCLLCSSDSPASASQIAGITGAHHHTQLIFLFLVETGFHHVAQVGLGLLTSGDPSALVSQSAWITGMSHHTQPDTWFFLSLLPSSPNCLLPDKGLGTPKDKHHHLQRLHRHTDTQTHAHTAQHLVFQSLFFQEPEILSVGSQQAPHALCFLCKESNDSSPVPSSLTKLCFLFQ</sequence>
<dbReference type="PANTHER" id="PTHR12138">
    <property type="entry name" value="PRIMATE-EXPANDED PROTEIN FAMILY"/>
    <property type="match status" value="1"/>
</dbReference>
<dbReference type="PRINTS" id="PR02045">
    <property type="entry name" value="F138DOMAIN"/>
</dbReference>
<keyword evidence="3" id="KW-1185">Reference proteome</keyword>
<reference evidence="2 3" key="1">
    <citation type="submission" date="2013-03" db="EMBL/GenBank/DDBJ databases">
        <authorList>
            <person name="Warren W."/>
            <person name="Wilson R.K."/>
        </authorList>
    </citation>
    <scope>NUCLEOTIDE SEQUENCE</scope>
</reference>
<proteinExistence type="predicted"/>
<evidence type="ECO:0000313" key="2">
    <source>
        <dbReference type="Ensembl" id="ENSMFAP00000055290.1"/>
    </source>
</evidence>
<reference evidence="2" key="3">
    <citation type="submission" date="2025-09" db="UniProtKB">
        <authorList>
            <consortium name="Ensembl"/>
        </authorList>
    </citation>
    <scope>IDENTIFICATION</scope>
</reference>
<dbReference type="GeneTree" id="ENSGT01120000271815"/>
<dbReference type="AlphaFoldDB" id="A0A7N9CTC7"/>
<protein>
    <submittedName>
        <fullName evidence="2">Uncharacterized protein</fullName>
    </submittedName>
</protein>
<reference evidence="2" key="2">
    <citation type="submission" date="2025-08" db="UniProtKB">
        <authorList>
            <consortium name="Ensembl"/>
        </authorList>
    </citation>
    <scope>IDENTIFICATION</scope>
</reference>
<dbReference type="PANTHER" id="PTHR12138:SF135">
    <property type="entry name" value="SAM DOMAIN-CONTAINING PROTEIN"/>
    <property type="match status" value="1"/>
</dbReference>
<accession>A0A7N9CTC7</accession>
<evidence type="ECO:0000256" key="1">
    <source>
        <dbReference type="SAM" id="MobiDB-lite"/>
    </source>
</evidence>
<dbReference type="Proteomes" id="UP000233100">
    <property type="component" value="Chromosome 14"/>
</dbReference>
<evidence type="ECO:0000313" key="3">
    <source>
        <dbReference type="Proteomes" id="UP000233100"/>
    </source>
</evidence>
<dbReference type="Ensembl" id="ENSMFAT00000090950.1">
    <property type="protein sequence ID" value="ENSMFAP00000055290.1"/>
    <property type="gene ID" value="ENSMFAG00000063565.1"/>
</dbReference>
<feature type="compositionally biased region" description="Polar residues" evidence="1">
    <location>
        <begin position="52"/>
        <end position="64"/>
    </location>
</feature>
<name>A0A7N9CTC7_MACFA</name>
<feature type="region of interest" description="Disordered" evidence="1">
    <location>
        <begin position="40"/>
        <end position="89"/>
    </location>
</feature>
<organism evidence="2 3">
    <name type="scientific">Macaca fascicularis</name>
    <name type="common">Crab-eating macaque</name>
    <name type="synonym">Cynomolgus monkey</name>
    <dbReference type="NCBI Taxonomy" id="9541"/>
    <lineage>
        <taxon>Eukaryota</taxon>
        <taxon>Metazoa</taxon>
        <taxon>Chordata</taxon>
        <taxon>Craniata</taxon>
        <taxon>Vertebrata</taxon>
        <taxon>Euteleostomi</taxon>
        <taxon>Mammalia</taxon>
        <taxon>Eutheria</taxon>
        <taxon>Euarchontoglires</taxon>
        <taxon>Primates</taxon>
        <taxon>Haplorrhini</taxon>
        <taxon>Catarrhini</taxon>
        <taxon>Cercopithecidae</taxon>
        <taxon>Cercopithecinae</taxon>
        <taxon>Macaca</taxon>
    </lineage>
</organism>